<name>A0A0N4Z6E6_PARTI</name>
<evidence type="ECO:0000256" key="5">
    <source>
        <dbReference type="ARBA" id="ARBA00022737"/>
    </source>
</evidence>
<dbReference type="SUPFAM" id="SSF89837">
    <property type="entry name" value="Doublecortin (DC)"/>
    <property type="match status" value="2"/>
</dbReference>
<comment type="cofactor">
    <cofactor evidence="1">
        <name>Mg(2+)</name>
        <dbReference type="ChEBI" id="CHEBI:18420"/>
    </cofactor>
</comment>
<protein>
    <recommendedName>
        <fullName evidence="3">non-specific serine/threonine protein kinase</fullName>
        <ecNumber evidence="3">2.7.11.1</ecNumber>
    </recommendedName>
    <alternativeName>
        <fullName evidence="9">Doublecortin-like and CAM kinase-like protein</fullName>
    </alternativeName>
</protein>
<feature type="domain" description="Protein kinase" evidence="13">
    <location>
        <begin position="369"/>
        <end position="631"/>
    </location>
</feature>
<keyword evidence="15" id="KW-1185">Reference proteome</keyword>
<keyword evidence="7" id="KW-0067">ATP-binding</keyword>
<evidence type="ECO:0000256" key="4">
    <source>
        <dbReference type="ARBA" id="ARBA00022490"/>
    </source>
</evidence>
<dbReference type="STRING" id="131310.A0A0N4Z6E6"/>
<dbReference type="FunFam" id="1.10.510.10:FF:000571">
    <property type="entry name" value="Maternal embryonic leucine zipper kinase"/>
    <property type="match status" value="1"/>
</dbReference>
<dbReference type="InterPro" id="IPR036572">
    <property type="entry name" value="Doublecortin_dom_sf"/>
</dbReference>
<keyword evidence="8" id="KW-0206">Cytoskeleton</keyword>
<proteinExistence type="predicted"/>
<dbReference type="PROSITE" id="PS50011">
    <property type="entry name" value="PROTEIN_KINASE_DOM"/>
    <property type="match status" value="1"/>
</dbReference>
<evidence type="ECO:0000259" key="13">
    <source>
        <dbReference type="PROSITE" id="PS50011"/>
    </source>
</evidence>
<dbReference type="Pfam" id="PF03607">
    <property type="entry name" value="DCX"/>
    <property type="match status" value="2"/>
</dbReference>
<dbReference type="PROSITE" id="PS50309">
    <property type="entry name" value="DC"/>
    <property type="match status" value="2"/>
</dbReference>
<evidence type="ECO:0000256" key="10">
    <source>
        <dbReference type="ARBA" id="ARBA00047899"/>
    </source>
</evidence>
<keyword evidence="4" id="KW-0963">Cytoplasm</keyword>
<evidence type="ECO:0000256" key="6">
    <source>
        <dbReference type="ARBA" id="ARBA00022741"/>
    </source>
</evidence>
<comment type="catalytic activity">
    <reaction evidence="11">
        <text>L-seryl-[protein] + ATP = O-phospho-L-seryl-[protein] + ADP + H(+)</text>
        <dbReference type="Rhea" id="RHEA:17989"/>
        <dbReference type="Rhea" id="RHEA-COMP:9863"/>
        <dbReference type="Rhea" id="RHEA-COMP:11604"/>
        <dbReference type="ChEBI" id="CHEBI:15378"/>
        <dbReference type="ChEBI" id="CHEBI:29999"/>
        <dbReference type="ChEBI" id="CHEBI:30616"/>
        <dbReference type="ChEBI" id="CHEBI:83421"/>
        <dbReference type="ChEBI" id="CHEBI:456216"/>
        <dbReference type="EC" id="2.7.11.1"/>
    </reaction>
</comment>
<dbReference type="AlphaFoldDB" id="A0A0N4Z6E6"/>
<dbReference type="Proteomes" id="UP000038045">
    <property type="component" value="Unplaced"/>
</dbReference>
<dbReference type="WBParaSite" id="PTRK_0000275300.1">
    <property type="protein sequence ID" value="PTRK_0000275300.1"/>
    <property type="gene ID" value="PTRK_0000275300"/>
</dbReference>
<dbReference type="GO" id="GO:0005856">
    <property type="term" value="C:cytoskeleton"/>
    <property type="evidence" value="ECO:0007669"/>
    <property type="project" value="UniProtKB-SubCell"/>
</dbReference>
<dbReference type="SMART" id="SM00537">
    <property type="entry name" value="DCX"/>
    <property type="match status" value="2"/>
</dbReference>
<dbReference type="FunFam" id="3.10.20.230:FF:000018">
    <property type="entry name" value="Echinoderm microtubule-associated protein-like CG42247"/>
    <property type="match status" value="1"/>
</dbReference>
<evidence type="ECO:0000313" key="16">
    <source>
        <dbReference type="WBParaSite" id="PTRK_0000275300.1"/>
    </source>
</evidence>
<dbReference type="InterPro" id="IPR011009">
    <property type="entry name" value="Kinase-like_dom_sf"/>
</dbReference>
<feature type="domain" description="Doublecortin" evidence="14">
    <location>
        <begin position="219"/>
        <end position="303"/>
    </location>
</feature>
<dbReference type="Pfam" id="PF00069">
    <property type="entry name" value="Pkinase"/>
    <property type="match status" value="1"/>
</dbReference>
<keyword evidence="5" id="KW-0677">Repeat</keyword>
<dbReference type="InterPro" id="IPR008271">
    <property type="entry name" value="Ser/Thr_kinase_AS"/>
</dbReference>
<dbReference type="Gene3D" id="1.10.510.10">
    <property type="entry name" value="Transferase(Phosphotransferase) domain 1"/>
    <property type="match status" value="1"/>
</dbReference>
<dbReference type="InterPro" id="IPR003533">
    <property type="entry name" value="Doublecortin_dom"/>
</dbReference>
<evidence type="ECO:0000256" key="12">
    <source>
        <dbReference type="SAM" id="MobiDB-lite"/>
    </source>
</evidence>
<evidence type="ECO:0000256" key="11">
    <source>
        <dbReference type="ARBA" id="ARBA00048679"/>
    </source>
</evidence>
<dbReference type="PANTHER" id="PTHR24347">
    <property type="entry name" value="SERINE/THREONINE-PROTEIN KINASE"/>
    <property type="match status" value="1"/>
</dbReference>
<dbReference type="Gene3D" id="3.10.20.230">
    <property type="entry name" value="Doublecortin domain"/>
    <property type="match status" value="2"/>
</dbReference>
<dbReference type="SMART" id="SM00220">
    <property type="entry name" value="S_TKc"/>
    <property type="match status" value="1"/>
</dbReference>
<dbReference type="GO" id="GO:0004674">
    <property type="term" value="F:protein serine/threonine kinase activity"/>
    <property type="evidence" value="ECO:0007669"/>
    <property type="project" value="UniProtKB-EC"/>
</dbReference>
<accession>A0A0N4Z6E6</accession>
<evidence type="ECO:0000256" key="8">
    <source>
        <dbReference type="ARBA" id="ARBA00023212"/>
    </source>
</evidence>
<dbReference type="EC" id="2.7.11.1" evidence="3"/>
<dbReference type="InterPro" id="IPR000719">
    <property type="entry name" value="Prot_kinase_dom"/>
</dbReference>
<comment type="catalytic activity">
    <reaction evidence="10">
        <text>L-threonyl-[protein] + ATP = O-phospho-L-threonyl-[protein] + ADP + H(+)</text>
        <dbReference type="Rhea" id="RHEA:46608"/>
        <dbReference type="Rhea" id="RHEA-COMP:11060"/>
        <dbReference type="Rhea" id="RHEA-COMP:11605"/>
        <dbReference type="ChEBI" id="CHEBI:15378"/>
        <dbReference type="ChEBI" id="CHEBI:30013"/>
        <dbReference type="ChEBI" id="CHEBI:30616"/>
        <dbReference type="ChEBI" id="CHEBI:61977"/>
        <dbReference type="ChEBI" id="CHEBI:456216"/>
        <dbReference type="EC" id="2.7.11.1"/>
    </reaction>
</comment>
<dbReference type="PROSITE" id="PS00108">
    <property type="entry name" value="PROTEIN_KINASE_ST"/>
    <property type="match status" value="1"/>
</dbReference>
<evidence type="ECO:0000256" key="2">
    <source>
        <dbReference type="ARBA" id="ARBA00004245"/>
    </source>
</evidence>
<evidence type="ECO:0000259" key="14">
    <source>
        <dbReference type="PROSITE" id="PS50309"/>
    </source>
</evidence>
<evidence type="ECO:0000256" key="1">
    <source>
        <dbReference type="ARBA" id="ARBA00001946"/>
    </source>
</evidence>
<dbReference type="GO" id="GO:0035556">
    <property type="term" value="P:intracellular signal transduction"/>
    <property type="evidence" value="ECO:0007669"/>
    <property type="project" value="InterPro"/>
</dbReference>
<evidence type="ECO:0000256" key="3">
    <source>
        <dbReference type="ARBA" id="ARBA00012513"/>
    </source>
</evidence>
<keyword evidence="6" id="KW-0547">Nucleotide-binding</keyword>
<dbReference type="SUPFAM" id="SSF56112">
    <property type="entry name" value="Protein kinase-like (PK-like)"/>
    <property type="match status" value="1"/>
</dbReference>
<dbReference type="GO" id="GO:0008017">
    <property type="term" value="F:microtubule binding"/>
    <property type="evidence" value="ECO:0007669"/>
    <property type="project" value="UniProtKB-ARBA"/>
</dbReference>
<evidence type="ECO:0000256" key="7">
    <source>
        <dbReference type="ARBA" id="ARBA00022840"/>
    </source>
</evidence>
<feature type="region of interest" description="Disordered" evidence="12">
    <location>
        <begin position="1"/>
        <end position="25"/>
    </location>
</feature>
<sequence length="715" mass="81841">MDGHGHIQTITTTTGSNSSRSTTGLSGDELRIVNKCNENNTSNINLISEFAMVSVESKCNNLSNNISPSTSNTPLTTINDSTRQFRCVAYPKAKRIRFYKNGDLFFNGVILAVSNERFRSLTVLIEELNRILSTSASLPNGVRNIFTIDGTIKITDVEELEDGSSYVCSSVDSIKTLNYHNAKQPQWLSAHSKRLKDSIRLSGTRHYVRREENHFVYPRIITIIRNGIKPRKVFRHLLNKKTALSYEQVTTELTKLVKLDSGLIKRVFTINGTLVRCLEDFFNTDEDVFLCCGNEKVYCEDFELVPEESRLLFNRNARGSVRRRRLQSVNPEMPVRNDRLSVKLGKIGRYEDNIEKNDDGLPGELSSQMQIIRLLGDGNTANVFEVRLKESGEEQALKIVKPSDIPNLDKLIEGELNIMSKINNEFIVKMFDHWYIDDQWFISLELIPEGDLFEHLRKVKSFDERSAASLIHCLSSALCYLHSIGIVHRDVKPENLLIFYDYNENDDLPYLKLADFGLACELNEDENLLDICGTPTYVAPEILAELGYREKVDCWSTGVILYILLCGFPPFQSQNNDQEQLFEQILQGNFTFPDPMWSNISFSARNLVSNMLTIDVDERYSAQNIFDNEWVQTLSNISPEYEDVQEFEYHDRAVRNASIHKMSFDDISDGSTDNDFYFKRQCSMGEMSASSTCNRNDSPLLERKRSDSFFITNKR</sequence>
<feature type="domain" description="Doublecortin" evidence="14">
    <location>
        <begin position="94"/>
        <end position="180"/>
    </location>
</feature>
<reference evidence="16" key="1">
    <citation type="submission" date="2017-02" db="UniProtKB">
        <authorList>
            <consortium name="WormBaseParasite"/>
        </authorList>
    </citation>
    <scope>IDENTIFICATION</scope>
</reference>
<evidence type="ECO:0000313" key="15">
    <source>
        <dbReference type="Proteomes" id="UP000038045"/>
    </source>
</evidence>
<evidence type="ECO:0000256" key="9">
    <source>
        <dbReference type="ARBA" id="ARBA00031092"/>
    </source>
</evidence>
<dbReference type="GO" id="GO:0005524">
    <property type="term" value="F:ATP binding"/>
    <property type="evidence" value="ECO:0007669"/>
    <property type="project" value="UniProtKB-KW"/>
</dbReference>
<organism evidence="15 16">
    <name type="scientific">Parastrongyloides trichosuri</name>
    <name type="common">Possum-specific nematode worm</name>
    <dbReference type="NCBI Taxonomy" id="131310"/>
    <lineage>
        <taxon>Eukaryota</taxon>
        <taxon>Metazoa</taxon>
        <taxon>Ecdysozoa</taxon>
        <taxon>Nematoda</taxon>
        <taxon>Chromadorea</taxon>
        <taxon>Rhabditida</taxon>
        <taxon>Tylenchina</taxon>
        <taxon>Panagrolaimomorpha</taxon>
        <taxon>Strongyloidoidea</taxon>
        <taxon>Strongyloididae</taxon>
        <taxon>Parastrongyloides</taxon>
    </lineage>
</organism>
<comment type="subcellular location">
    <subcellularLocation>
        <location evidence="2">Cytoplasm</location>
        <location evidence="2">Cytoskeleton</location>
    </subcellularLocation>
</comment>